<feature type="transmembrane region" description="Helical" evidence="1">
    <location>
        <begin position="70"/>
        <end position="90"/>
    </location>
</feature>
<organism evidence="2 3">
    <name type="scientific">Kutzneria albida DSM 43870</name>
    <dbReference type="NCBI Taxonomy" id="1449976"/>
    <lineage>
        <taxon>Bacteria</taxon>
        <taxon>Bacillati</taxon>
        <taxon>Actinomycetota</taxon>
        <taxon>Actinomycetes</taxon>
        <taxon>Pseudonocardiales</taxon>
        <taxon>Pseudonocardiaceae</taxon>
        <taxon>Kutzneria</taxon>
    </lineage>
</organism>
<feature type="transmembrane region" description="Helical" evidence="1">
    <location>
        <begin position="313"/>
        <end position="331"/>
    </location>
</feature>
<dbReference type="Proteomes" id="UP000019225">
    <property type="component" value="Chromosome"/>
</dbReference>
<sequence length="377" mass="40672">MAGAARNFLEHQVRPLWTRGEPGRVTPAPVLTVLYLGWLTALAFKALGAGWDVAWHFKWIRDTLAPPHDINTVGTVIGVALVLFHTYTGYGADRTSLRFTQIGLGSFLVTIPLDLVNHTVNGLDLTAWSITHVLLYCGTTVTMIGVIRGWVLHYPRGTGASWVRPVGLGALAFFFMENLWFPNEQQEFGVLSLAAWDQGRPYAEPELLEFAASQIGHPVDRAAVEHFSLGLPEWLYPVWCLLSAALVLAVAKRFLLGRWVATLIAGAYVGYRVLVLGLMTALDFPPCVVPFWVIAVGVAVDLALLLPAVLVPVGGAVLVTAFGYAALWGQGAVAQAPPAALGSWPAVLVATALGWFAVEWAVGRHRAHPARPVPVAA</sequence>
<accession>W5WM60</accession>
<feature type="transmembrane region" description="Helical" evidence="1">
    <location>
        <begin position="234"/>
        <end position="251"/>
    </location>
</feature>
<feature type="transmembrane region" description="Helical" evidence="1">
    <location>
        <begin position="126"/>
        <end position="150"/>
    </location>
</feature>
<dbReference type="PATRIC" id="fig|1449976.3.peg.8638"/>
<dbReference type="HOGENOM" id="CLU_733146_0_0_11"/>
<dbReference type="KEGG" id="kal:KALB_8601"/>
<feature type="transmembrane region" description="Helical" evidence="1">
    <location>
        <begin position="102"/>
        <end position="120"/>
    </location>
</feature>
<evidence type="ECO:0000313" key="2">
    <source>
        <dbReference type="EMBL" id="AHI01958.1"/>
    </source>
</evidence>
<keyword evidence="3" id="KW-1185">Reference proteome</keyword>
<reference evidence="2 3" key="1">
    <citation type="journal article" date="2014" name="BMC Genomics">
        <title>Complete genome sequence of producer of the glycopeptide antibiotic Aculeximycin Kutzneria albida DSM 43870T, a representative of minor genus of Pseudonocardiaceae.</title>
        <authorList>
            <person name="Rebets Y."/>
            <person name="Tokovenko B."/>
            <person name="Lushchyk I."/>
            <person name="Ruckert C."/>
            <person name="Zaburannyi N."/>
            <person name="Bechthold A."/>
            <person name="Kalinowski J."/>
            <person name="Luzhetskyy A."/>
        </authorList>
    </citation>
    <scope>NUCLEOTIDE SEQUENCE [LARGE SCALE GENOMIC DNA]</scope>
    <source>
        <strain evidence="2">DSM 43870</strain>
    </source>
</reference>
<gene>
    <name evidence="2" type="ORF">KALB_8601</name>
</gene>
<name>W5WM60_9PSEU</name>
<feature type="transmembrane region" description="Helical" evidence="1">
    <location>
        <begin position="162"/>
        <end position="181"/>
    </location>
</feature>
<dbReference type="eggNOG" id="ENOG502Z81A">
    <property type="taxonomic scope" value="Bacteria"/>
</dbReference>
<dbReference type="EMBL" id="CP007155">
    <property type="protein sequence ID" value="AHI01958.1"/>
    <property type="molecule type" value="Genomic_DNA"/>
</dbReference>
<keyword evidence="1" id="KW-1133">Transmembrane helix</keyword>
<feature type="transmembrane region" description="Helical" evidence="1">
    <location>
        <begin position="343"/>
        <end position="362"/>
    </location>
</feature>
<feature type="transmembrane region" description="Helical" evidence="1">
    <location>
        <begin position="28"/>
        <end position="50"/>
    </location>
</feature>
<keyword evidence="1" id="KW-0812">Transmembrane</keyword>
<dbReference type="OrthoDB" id="3328774at2"/>
<dbReference type="RefSeq" id="WP_042221410.1">
    <property type="nucleotide sequence ID" value="NZ_CP007155.1"/>
</dbReference>
<protein>
    <submittedName>
        <fullName evidence="2">Uncharacterized protein</fullName>
    </submittedName>
</protein>
<proteinExistence type="predicted"/>
<dbReference type="AlphaFoldDB" id="W5WM60"/>
<evidence type="ECO:0000313" key="3">
    <source>
        <dbReference type="Proteomes" id="UP000019225"/>
    </source>
</evidence>
<dbReference type="STRING" id="1449976.KALB_8601"/>
<evidence type="ECO:0000256" key="1">
    <source>
        <dbReference type="SAM" id="Phobius"/>
    </source>
</evidence>
<keyword evidence="1" id="KW-0472">Membrane</keyword>